<comment type="caution">
    <text evidence="1">The sequence shown here is derived from an EMBL/GenBank/DDBJ whole genome shotgun (WGS) entry which is preliminary data.</text>
</comment>
<proteinExistence type="predicted"/>
<accession>A0AA38CWE1</accession>
<dbReference type="EMBL" id="BSUW01000001">
    <property type="protein sequence ID" value="GMA71741.1"/>
    <property type="molecule type" value="Genomic_DNA"/>
</dbReference>
<protein>
    <submittedName>
        <fullName evidence="1">Uncharacterized protein</fullName>
    </submittedName>
</protein>
<reference evidence="1 2" key="1">
    <citation type="journal article" date="2014" name="Int. J. Syst. Evol. Microbiol.">
        <title>Complete genome sequence of Corynebacterium casei LMG S-19264T (=DSM 44701T), isolated from a smear-ripened cheese.</title>
        <authorList>
            <consortium name="US DOE Joint Genome Institute (JGI-PGF)"/>
            <person name="Walter F."/>
            <person name="Albersmeier A."/>
            <person name="Kalinowski J."/>
            <person name="Ruckert C."/>
        </authorList>
    </citation>
    <scope>NUCLEOTIDE SEQUENCE [LARGE SCALE GENOMIC DNA]</scope>
    <source>
        <strain evidence="1 2">NBRC 114545</strain>
    </source>
</reference>
<organism evidence="1 2">
    <name type="scientific">Tetragenococcus osmophilus</name>
    <dbReference type="NCBI Taxonomy" id="526944"/>
    <lineage>
        <taxon>Bacteria</taxon>
        <taxon>Bacillati</taxon>
        <taxon>Bacillota</taxon>
        <taxon>Bacilli</taxon>
        <taxon>Lactobacillales</taxon>
        <taxon>Enterococcaceae</taxon>
        <taxon>Tetragenococcus</taxon>
    </lineage>
</organism>
<dbReference type="AlphaFoldDB" id="A0AA38CWE1"/>
<sequence length="55" mass="6239">MVGSVISELVELAVEAKIFCAPIIKDIIFPPKIMLNYYNKLFIKRKSKITGVNKI</sequence>
<name>A0AA38CWE1_9ENTE</name>
<evidence type="ECO:0000313" key="2">
    <source>
        <dbReference type="Proteomes" id="UP001157039"/>
    </source>
</evidence>
<gene>
    <name evidence="1" type="ORF">GCM10025885_07900</name>
</gene>
<evidence type="ECO:0000313" key="1">
    <source>
        <dbReference type="EMBL" id="GMA71741.1"/>
    </source>
</evidence>
<dbReference type="Proteomes" id="UP001157039">
    <property type="component" value="Unassembled WGS sequence"/>
</dbReference>